<organism evidence="11 12">
    <name type="scientific">Rehmannia glutinosa</name>
    <name type="common">Chinese foxglove</name>
    <dbReference type="NCBI Taxonomy" id="99300"/>
    <lineage>
        <taxon>Eukaryota</taxon>
        <taxon>Viridiplantae</taxon>
        <taxon>Streptophyta</taxon>
        <taxon>Embryophyta</taxon>
        <taxon>Tracheophyta</taxon>
        <taxon>Spermatophyta</taxon>
        <taxon>Magnoliopsida</taxon>
        <taxon>eudicotyledons</taxon>
        <taxon>Gunneridae</taxon>
        <taxon>Pentapetalae</taxon>
        <taxon>asterids</taxon>
        <taxon>lamiids</taxon>
        <taxon>Lamiales</taxon>
        <taxon>Orobanchaceae</taxon>
        <taxon>Rehmannieae</taxon>
        <taxon>Rehmannia</taxon>
    </lineage>
</organism>
<dbReference type="PANTHER" id="PTHR12433:SF11">
    <property type="entry name" value="MEDIATOR OF RNA POLYMERASE II TRANSCRIPTION SUBUNIT 25"/>
    <property type="match status" value="1"/>
</dbReference>
<protein>
    <recommendedName>
        <fullName evidence="3">Mediator of RNA polymerase II transcription subunit 25</fullName>
    </recommendedName>
</protein>
<evidence type="ECO:0000256" key="5">
    <source>
        <dbReference type="ARBA" id="ARBA00022970"/>
    </source>
</evidence>
<dbReference type="InterPro" id="IPR021419">
    <property type="entry name" value="Mediator_Med25_VWA"/>
</dbReference>
<keyword evidence="7" id="KW-0472">Membrane</keyword>
<dbReference type="Pfam" id="PF01490">
    <property type="entry name" value="Aa_trans"/>
    <property type="match status" value="1"/>
</dbReference>
<comment type="caution">
    <text evidence="11">The sequence shown here is derived from an EMBL/GenBank/DDBJ whole genome shotgun (WGS) entry which is preliminary data.</text>
</comment>
<feature type="domain" description="Mediator of RNA polymerase II transcription subunit 25 von Willebrand factor type A" evidence="10">
    <location>
        <begin position="42"/>
        <end position="119"/>
    </location>
</feature>
<keyword evidence="6" id="KW-1133">Transmembrane helix</keyword>
<feature type="compositionally biased region" description="Polar residues" evidence="8">
    <location>
        <begin position="125"/>
        <end position="141"/>
    </location>
</feature>
<evidence type="ECO:0000256" key="3">
    <source>
        <dbReference type="ARBA" id="ARBA00019694"/>
    </source>
</evidence>
<evidence type="ECO:0000256" key="2">
    <source>
        <dbReference type="ARBA" id="ARBA00009102"/>
    </source>
</evidence>
<reference evidence="11 12" key="1">
    <citation type="journal article" date="2021" name="Comput. Struct. Biotechnol. J.">
        <title>De novo genome assembly of the potent medicinal plant Rehmannia glutinosa using nanopore technology.</title>
        <authorList>
            <person name="Ma L."/>
            <person name="Dong C."/>
            <person name="Song C."/>
            <person name="Wang X."/>
            <person name="Zheng X."/>
            <person name="Niu Y."/>
            <person name="Chen S."/>
            <person name="Feng W."/>
        </authorList>
    </citation>
    <scope>NUCLEOTIDE SEQUENCE [LARGE SCALE GENOMIC DNA]</scope>
    <source>
        <strain evidence="11">DH-2019</strain>
    </source>
</reference>
<keyword evidence="5" id="KW-0029">Amino-acid transport</keyword>
<evidence type="ECO:0000259" key="9">
    <source>
        <dbReference type="Pfam" id="PF01490"/>
    </source>
</evidence>
<evidence type="ECO:0000256" key="6">
    <source>
        <dbReference type="ARBA" id="ARBA00022989"/>
    </source>
</evidence>
<keyword evidence="12" id="KW-1185">Reference proteome</keyword>
<dbReference type="Proteomes" id="UP001318860">
    <property type="component" value="Unassembled WGS sequence"/>
</dbReference>
<evidence type="ECO:0000313" key="12">
    <source>
        <dbReference type="Proteomes" id="UP001318860"/>
    </source>
</evidence>
<gene>
    <name evidence="11" type="ORF">DH2020_049825</name>
</gene>
<dbReference type="PANTHER" id="PTHR12433">
    <property type="entry name" value="MEDIATOR OF RNA POLYMERASE II TRANSCRIPTION SUBUNIT 25"/>
    <property type="match status" value="1"/>
</dbReference>
<feature type="region of interest" description="Disordered" evidence="8">
    <location>
        <begin position="124"/>
        <end position="145"/>
    </location>
</feature>
<evidence type="ECO:0000313" key="11">
    <source>
        <dbReference type="EMBL" id="KAK6116363.1"/>
    </source>
</evidence>
<keyword evidence="4" id="KW-0812">Transmembrane</keyword>
<evidence type="ECO:0000259" key="10">
    <source>
        <dbReference type="Pfam" id="PF11265"/>
    </source>
</evidence>
<dbReference type="Pfam" id="PF11265">
    <property type="entry name" value="Med25_VWA"/>
    <property type="match status" value="1"/>
</dbReference>
<evidence type="ECO:0000256" key="7">
    <source>
        <dbReference type="ARBA" id="ARBA00023136"/>
    </source>
</evidence>
<comment type="similarity">
    <text evidence="2">Belongs to the Mediator complex subunit 25 family.</text>
</comment>
<accession>A0ABR0U1H7</accession>
<dbReference type="InterPro" id="IPR013057">
    <property type="entry name" value="AA_transpt_TM"/>
</dbReference>
<dbReference type="EMBL" id="JABTTQ020003493">
    <property type="protein sequence ID" value="KAK6116363.1"/>
    <property type="molecule type" value="Genomic_DNA"/>
</dbReference>
<keyword evidence="5" id="KW-0813">Transport</keyword>
<evidence type="ECO:0000256" key="4">
    <source>
        <dbReference type="ARBA" id="ARBA00022692"/>
    </source>
</evidence>
<name>A0ABR0U1H7_REHGL</name>
<feature type="domain" description="Amino acid transporter transmembrane" evidence="9">
    <location>
        <begin position="547"/>
        <end position="578"/>
    </location>
</feature>
<sequence>MVPKQLIVAVEGTAAIGPFWKTIVSDYLDKIIRYSRTLTPTLSCLVQRSGWTKDMDIFFQWLSAIPFAGGGFNDAAIAEGLAEALMMFSSPNGNQNQNVEGERHCILVAASNPYPLPTPVYRPQFPNNPEKTDSIETQPDNRLSDAETLAKSFAQGKRDPRAADPPVDNVKNPHFLVLISEKFIEAHSSLSRSGVTSLPSNQNPVKVDVTPVPPISGPPPASAPSGDFCMLNLEPTALASVTGPAFPHISSVPRAASQAVPSLQTSSPMSTSQDMIANNENVPDMKPAVNNVTPSLRPVGGAAANVRILNDVAQARQALSGGTSIGLPSKTPILSNMISSGMTTSVSAAQTVISSGPSGVGPVAGSLPMSQPITNLQGSVGLVQTQMAQTGMSMNQNMMSGSGASVMPSQQGQPGMQPVGMNSNHSVSNMPSNQQTSSTIQSAQSKYIKVWEGNLSGQRQGQPVFITRLEGYRSASASETLAANWPPIMQIVRLISQDHMNNKQYVGKADFLVFRAMNQHGFLGQLQEKKLEVPSDEKWTENGPARKAKWWYSTFHTVTAMVGAGVLSLPYAMAYLGW</sequence>
<comment type="subcellular location">
    <subcellularLocation>
        <location evidence="1">Membrane</location>
    </subcellularLocation>
</comment>
<evidence type="ECO:0000256" key="8">
    <source>
        <dbReference type="SAM" id="MobiDB-lite"/>
    </source>
</evidence>
<proteinExistence type="inferred from homology"/>
<evidence type="ECO:0000256" key="1">
    <source>
        <dbReference type="ARBA" id="ARBA00004370"/>
    </source>
</evidence>